<comment type="caution">
    <text evidence="2">The sequence shown here is derived from an EMBL/GenBank/DDBJ whole genome shotgun (WGS) entry which is preliminary data.</text>
</comment>
<reference evidence="2 3" key="1">
    <citation type="submission" date="2024-04" db="EMBL/GenBank/DDBJ databases">
        <title>Novel genus in family Flammeovirgaceae.</title>
        <authorList>
            <person name="Nguyen T.H."/>
            <person name="Vuong T.Q."/>
            <person name="Le H."/>
            <person name="Kim S.-G."/>
        </authorList>
    </citation>
    <scope>NUCLEOTIDE SEQUENCE [LARGE SCALE GENOMIC DNA]</scope>
    <source>
        <strain evidence="2 3">JCM 23209</strain>
    </source>
</reference>
<dbReference type="AlphaFoldDB" id="A0AAW9S087"/>
<dbReference type="InterPro" id="IPR008471">
    <property type="entry name" value="MnmC-like_methylTransf"/>
</dbReference>
<dbReference type="EMBL" id="JBDKWZ010000001">
    <property type="protein sequence ID" value="MEN7546601.1"/>
    <property type="molecule type" value="Genomic_DNA"/>
</dbReference>
<dbReference type="Gene3D" id="3.40.50.150">
    <property type="entry name" value="Vaccinia Virus protein VP39"/>
    <property type="match status" value="1"/>
</dbReference>
<gene>
    <name evidence="2" type="primary">mnmD</name>
    <name evidence="2" type="ORF">AAG747_01700</name>
</gene>
<sequence length="228" mass="26408">MEKHPSDIQVIKTSDGSSTLYNKNLDETYHSSHGAITESRHVFLKEGIEFFLQRQPKKISVLEVGFGTGLNALLTLEFAKKHSIEMKYVTLEPFPVSESLVKELNYPEYFESEELRQAFYQLHELPWDKEHSPESNFYFKKVNAPLLEYSEEGCFDVVYYDAFAPRKQPEMWELDNLQKTFDLCNPQGILVTYCSNGQFKRNLKAVGYKVEGIPGPPGKREMTRAYKL</sequence>
<keyword evidence="3" id="KW-1185">Reference proteome</keyword>
<protein>
    <submittedName>
        <fullName evidence="2">tRNA (5-methylaminomethyl-2-thiouridine)(34)-methyltransferase MnmD</fullName>
    </submittedName>
</protein>
<dbReference type="SUPFAM" id="SSF53335">
    <property type="entry name" value="S-adenosyl-L-methionine-dependent methyltransferases"/>
    <property type="match status" value="1"/>
</dbReference>
<proteinExistence type="predicted"/>
<name>A0AAW9S087_9BACT</name>
<evidence type="ECO:0000313" key="2">
    <source>
        <dbReference type="EMBL" id="MEN7546601.1"/>
    </source>
</evidence>
<dbReference type="GO" id="GO:0016645">
    <property type="term" value="F:oxidoreductase activity, acting on the CH-NH group of donors"/>
    <property type="evidence" value="ECO:0007669"/>
    <property type="project" value="InterPro"/>
</dbReference>
<dbReference type="RefSeq" id="WP_346819385.1">
    <property type="nucleotide sequence ID" value="NZ_JBDKWZ010000001.1"/>
</dbReference>
<dbReference type="PANTHER" id="PTHR39963">
    <property type="entry name" value="SLL0983 PROTEIN"/>
    <property type="match status" value="1"/>
</dbReference>
<dbReference type="Proteomes" id="UP001403385">
    <property type="component" value="Unassembled WGS sequence"/>
</dbReference>
<evidence type="ECO:0000259" key="1">
    <source>
        <dbReference type="Pfam" id="PF05430"/>
    </source>
</evidence>
<dbReference type="NCBIfam" id="NF033855">
    <property type="entry name" value="tRNA_MNMC2"/>
    <property type="match status" value="1"/>
</dbReference>
<dbReference type="Pfam" id="PF05430">
    <property type="entry name" value="Methyltransf_30"/>
    <property type="match status" value="1"/>
</dbReference>
<accession>A0AAW9S087</accession>
<dbReference type="InterPro" id="IPR047785">
    <property type="entry name" value="tRNA_MNMC2"/>
</dbReference>
<dbReference type="InterPro" id="IPR029063">
    <property type="entry name" value="SAM-dependent_MTases_sf"/>
</dbReference>
<dbReference type="GO" id="GO:0004808">
    <property type="term" value="F:tRNA (5-methylaminomethyl-2-thiouridylate)(34)-methyltransferase activity"/>
    <property type="evidence" value="ECO:0007669"/>
    <property type="project" value="InterPro"/>
</dbReference>
<organism evidence="2 3">
    <name type="scientific">Rapidithrix thailandica</name>
    <dbReference type="NCBI Taxonomy" id="413964"/>
    <lineage>
        <taxon>Bacteria</taxon>
        <taxon>Pseudomonadati</taxon>
        <taxon>Bacteroidota</taxon>
        <taxon>Cytophagia</taxon>
        <taxon>Cytophagales</taxon>
        <taxon>Flammeovirgaceae</taxon>
        <taxon>Rapidithrix</taxon>
    </lineage>
</organism>
<dbReference type="PANTHER" id="PTHR39963:SF1">
    <property type="entry name" value="MNMC-LIKE METHYLTRANSFERASE DOMAIN-CONTAINING PROTEIN"/>
    <property type="match status" value="1"/>
</dbReference>
<evidence type="ECO:0000313" key="3">
    <source>
        <dbReference type="Proteomes" id="UP001403385"/>
    </source>
</evidence>
<feature type="domain" description="MnmC-like methyltransferase" evidence="1">
    <location>
        <begin position="138"/>
        <end position="227"/>
    </location>
</feature>